<dbReference type="EMBL" id="AEYP01000399">
    <property type="status" value="NOT_ANNOTATED_CDS"/>
    <property type="molecule type" value="Genomic_DNA"/>
</dbReference>
<dbReference type="EMBL" id="AEYP01000396">
    <property type="status" value="NOT_ANNOTATED_CDS"/>
    <property type="molecule type" value="Genomic_DNA"/>
</dbReference>
<dbReference type="AlphaFoldDB" id="M3YMW5"/>
<proteinExistence type="predicted"/>
<dbReference type="EMBL" id="AEYP01000398">
    <property type="status" value="NOT_ANNOTATED_CDS"/>
    <property type="molecule type" value="Genomic_DNA"/>
</dbReference>
<evidence type="ECO:0000313" key="1">
    <source>
        <dbReference type="Ensembl" id="ENSMPUP00000012672.1"/>
    </source>
</evidence>
<protein>
    <submittedName>
        <fullName evidence="1">Uncharacterized protein</fullName>
    </submittedName>
</protein>
<organism evidence="1">
    <name type="scientific">Mustela putorius furo</name>
    <name type="common">European domestic ferret</name>
    <name type="synonym">Mustela furo</name>
    <dbReference type="NCBI Taxonomy" id="9669"/>
    <lineage>
        <taxon>Eukaryota</taxon>
        <taxon>Metazoa</taxon>
        <taxon>Chordata</taxon>
        <taxon>Craniata</taxon>
        <taxon>Vertebrata</taxon>
        <taxon>Euteleostomi</taxon>
        <taxon>Mammalia</taxon>
        <taxon>Eutheria</taxon>
        <taxon>Laurasiatheria</taxon>
        <taxon>Carnivora</taxon>
        <taxon>Caniformia</taxon>
        <taxon>Musteloidea</taxon>
        <taxon>Mustelidae</taxon>
        <taxon>Mustelinae</taxon>
        <taxon>Mustela</taxon>
    </lineage>
</organism>
<name>M3YMW5_MUSPF</name>
<dbReference type="InParanoid" id="M3YMW5"/>
<dbReference type="EMBL" id="AEYP01000400">
    <property type="status" value="NOT_ANNOTATED_CDS"/>
    <property type="molecule type" value="Genomic_DNA"/>
</dbReference>
<dbReference type="Ensembl" id="ENSMPUT00000012876.1">
    <property type="protein sequence ID" value="ENSMPUP00000012672.1"/>
    <property type="gene ID" value="ENSMPUG00000012767.1"/>
</dbReference>
<reference evidence="1" key="1">
    <citation type="submission" date="2024-06" db="UniProtKB">
        <authorList>
            <consortium name="Ensembl"/>
        </authorList>
    </citation>
    <scope>IDENTIFICATION</scope>
</reference>
<sequence>MVLAPPGHSHFQELHLGGWWFGGICPQGAGWAHSHCPEAGQGGGGGCRSGKGWSQALCVCVPNTAQQLRIGSQEQQPDNDPLQTRLELISSAPPMPPQKLSAPLFLQGKVTEHWKAPQL</sequence>
<dbReference type="EMBL" id="AEYP01000397">
    <property type="status" value="NOT_ANNOTATED_CDS"/>
    <property type="molecule type" value="Genomic_DNA"/>
</dbReference>
<accession>M3YMW5</accession>
<dbReference type="HOGENOM" id="CLU_2060720_0_0_1"/>